<proteinExistence type="predicted"/>
<dbReference type="FunFam" id="1.20.5.340:FF:000011">
    <property type="entry name" value="Stromal interaction molecule 1"/>
    <property type="match status" value="1"/>
</dbReference>
<dbReference type="GO" id="GO:0005783">
    <property type="term" value="C:endoplasmic reticulum"/>
    <property type="evidence" value="ECO:0007669"/>
    <property type="project" value="TreeGrafter"/>
</dbReference>
<dbReference type="GeneTree" id="ENSGT00390000000214"/>
<dbReference type="GO" id="GO:0005246">
    <property type="term" value="F:calcium channel regulator activity"/>
    <property type="evidence" value="ECO:0007669"/>
    <property type="project" value="InterPro"/>
</dbReference>
<name>A0A3B5L0X0_9TELE</name>
<dbReference type="GO" id="GO:0005509">
    <property type="term" value="F:calcium ion binding"/>
    <property type="evidence" value="ECO:0007669"/>
    <property type="project" value="TreeGrafter"/>
</dbReference>
<dbReference type="AlphaFoldDB" id="A0A3B5L0X0"/>
<reference evidence="4" key="1">
    <citation type="submission" date="2025-08" db="UniProtKB">
        <authorList>
            <consortium name="Ensembl"/>
        </authorList>
    </citation>
    <scope>IDENTIFICATION</scope>
</reference>
<dbReference type="Gene3D" id="1.20.5.340">
    <property type="match status" value="1"/>
</dbReference>
<dbReference type="InterPro" id="IPR037608">
    <property type="entry name" value="STIM1/2"/>
</dbReference>
<reference evidence="4" key="2">
    <citation type="submission" date="2025-09" db="UniProtKB">
        <authorList>
            <consortium name="Ensembl"/>
        </authorList>
    </citation>
    <scope>IDENTIFICATION</scope>
</reference>
<sequence>ILGTVLRVLDQRHKQKLNLKALDAVLFGPPLRPQHNWVKDFVLMISIVIGVGGCWFAYIQNKSSKVHISQMMKDLESLQNAEQSLMDMQSRLEKAQEENRTVAVEKENLEQKMRDEIIDAKKEAHRLRELREGAECELSRLKYAEEELVQVRKALKRAEKEMQSERSVPEALQKWLQLTHEVEVQYYNIKKQSAEFQLYVAKDEAEKIKKKRGSVFGTLHVAHSSSLDEVDHKILEAKKALSEVTACLRERLHRWQQIEKLCGFPVVNNSGLPSLTASLYSDHSWVVMPRVSVPPYPIAGGVDDLDEDTPPIIPQFSSECAAPFIYTFFLHSFSAGENVAACSGTTSDLCFALPAAALIRPPLTRNSSLCRSRRSLLSQQSSLMSPDPDLLSMAGSSLSYRPDADDEQFMFSLDRRGYVAVAGTPWNGFTVWTNRCFIQTLTDYQEGFTECYRLSSVCRQIKFISLIGRLF</sequence>
<feature type="transmembrane region" description="Helical" evidence="2">
    <location>
        <begin position="41"/>
        <end position="59"/>
    </location>
</feature>
<protein>
    <recommendedName>
        <fullName evidence="3">STIM1/2 Orai1-activating region domain-containing protein</fullName>
    </recommendedName>
</protein>
<dbReference type="InterPro" id="IPR013761">
    <property type="entry name" value="SAM/pointed_sf"/>
</dbReference>
<dbReference type="Pfam" id="PF16533">
    <property type="entry name" value="SOAR"/>
    <property type="match status" value="1"/>
</dbReference>
<keyword evidence="2" id="KW-1133">Transmembrane helix</keyword>
<dbReference type="GO" id="GO:0005886">
    <property type="term" value="C:plasma membrane"/>
    <property type="evidence" value="ECO:0007669"/>
    <property type="project" value="TreeGrafter"/>
</dbReference>
<evidence type="ECO:0000256" key="1">
    <source>
        <dbReference type="SAM" id="Coils"/>
    </source>
</evidence>
<evidence type="ECO:0000256" key="2">
    <source>
        <dbReference type="SAM" id="Phobius"/>
    </source>
</evidence>
<feature type="coiled-coil region" evidence="1">
    <location>
        <begin position="75"/>
        <end position="168"/>
    </location>
</feature>
<evidence type="ECO:0000313" key="5">
    <source>
        <dbReference type="Proteomes" id="UP000261380"/>
    </source>
</evidence>
<dbReference type="Ensembl" id="ENSXCOT00000001472.1">
    <property type="protein sequence ID" value="ENSXCOP00000001449.1"/>
    <property type="gene ID" value="ENSXCOG00000001153.1"/>
</dbReference>
<evidence type="ECO:0000259" key="3">
    <source>
        <dbReference type="Pfam" id="PF16533"/>
    </source>
</evidence>
<keyword evidence="5" id="KW-1185">Reference proteome</keyword>
<dbReference type="Gene3D" id="1.10.150.50">
    <property type="entry name" value="Transcription Factor, Ets-1"/>
    <property type="match status" value="1"/>
</dbReference>
<keyword evidence="2" id="KW-0812">Transmembrane</keyword>
<dbReference type="InterPro" id="IPR032393">
    <property type="entry name" value="SOAR_STIM1/2"/>
</dbReference>
<dbReference type="Proteomes" id="UP000261380">
    <property type="component" value="Unplaced"/>
</dbReference>
<dbReference type="PANTHER" id="PTHR15136">
    <property type="entry name" value="STROMAL INTERACTION MOLECULE HOMOLOG"/>
    <property type="match status" value="1"/>
</dbReference>
<accession>A0A3B5L0X0</accession>
<dbReference type="Gene3D" id="1.10.287.3550">
    <property type="match status" value="1"/>
</dbReference>
<dbReference type="PANTHER" id="PTHR15136:SF2">
    <property type="entry name" value="STROMAL INTERACTION MOLECULE 2"/>
    <property type="match status" value="1"/>
</dbReference>
<evidence type="ECO:0000313" key="4">
    <source>
        <dbReference type="Ensembl" id="ENSXCOP00000001449.1"/>
    </source>
</evidence>
<keyword evidence="1" id="KW-0175">Coiled coil</keyword>
<dbReference type="FunFam" id="1.10.287.3550:FF:000001">
    <property type="entry name" value="Stromal interaction molecule 1"/>
    <property type="match status" value="1"/>
</dbReference>
<feature type="domain" description="STIM1/2 Orai1-activating region" evidence="3">
    <location>
        <begin position="168"/>
        <end position="266"/>
    </location>
</feature>
<organism evidence="4 5">
    <name type="scientific">Xiphophorus couchianus</name>
    <name type="common">Monterrey platyfish</name>
    <dbReference type="NCBI Taxonomy" id="32473"/>
    <lineage>
        <taxon>Eukaryota</taxon>
        <taxon>Metazoa</taxon>
        <taxon>Chordata</taxon>
        <taxon>Craniata</taxon>
        <taxon>Vertebrata</taxon>
        <taxon>Euteleostomi</taxon>
        <taxon>Actinopterygii</taxon>
        <taxon>Neopterygii</taxon>
        <taxon>Teleostei</taxon>
        <taxon>Neoteleostei</taxon>
        <taxon>Acanthomorphata</taxon>
        <taxon>Ovalentaria</taxon>
        <taxon>Atherinomorphae</taxon>
        <taxon>Cyprinodontiformes</taxon>
        <taxon>Poeciliidae</taxon>
        <taxon>Poeciliinae</taxon>
        <taxon>Xiphophorus</taxon>
    </lineage>
</organism>
<dbReference type="GO" id="GO:0006874">
    <property type="term" value="P:intracellular calcium ion homeostasis"/>
    <property type="evidence" value="ECO:0007669"/>
    <property type="project" value="TreeGrafter"/>
</dbReference>
<keyword evidence="2" id="KW-0472">Membrane</keyword>
<dbReference type="CDD" id="cd11722">
    <property type="entry name" value="SOAR"/>
    <property type="match status" value="1"/>
</dbReference>
<dbReference type="GO" id="GO:0002115">
    <property type="term" value="P:store-operated calcium entry"/>
    <property type="evidence" value="ECO:0007669"/>
    <property type="project" value="TreeGrafter"/>
</dbReference>